<evidence type="ECO:0000313" key="2">
    <source>
        <dbReference type="Proteomes" id="UP000789405"/>
    </source>
</evidence>
<feature type="non-terminal residue" evidence="1">
    <location>
        <position position="1"/>
    </location>
</feature>
<sequence length="75" mass="8941">EELEFKEFEEPEEFEESQKTGILNNVDDYFNFNNDEFQQALNMNVSVVIEPYELEISNNDTEFDINELLNTLLKK</sequence>
<organism evidence="1 2">
    <name type="scientific">Dentiscutata erythropus</name>
    <dbReference type="NCBI Taxonomy" id="1348616"/>
    <lineage>
        <taxon>Eukaryota</taxon>
        <taxon>Fungi</taxon>
        <taxon>Fungi incertae sedis</taxon>
        <taxon>Mucoromycota</taxon>
        <taxon>Glomeromycotina</taxon>
        <taxon>Glomeromycetes</taxon>
        <taxon>Diversisporales</taxon>
        <taxon>Gigasporaceae</taxon>
        <taxon>Dentiscutata</taxon>
    </lineage>
</organism>
<gene>
    <name evidence="1" type="ORF">DERYTH_LOCUS21423</name>
</gene>
<reference evidence="1" key="1">
    <citation type="submission" date="2021-06" db="EMBL/GenBank/DDBJ databases">
        <authorList>
            <person name="Kallberg Y."/>
            <person name="Tangrot J."/>
            <person name="Rosling A."/>
        </authorList>
    </citation>
    <scope>NUCLEOTIDE SEQUENCE</scope>
    <source>
        <strain evidence="1">MA453B</strain>
    </source>
</reference>
<dbReference type="AlphaFoldDB" id="A0A9N9JP83"/>
<dbReference type="EMBL" id="CAJVPY010027274">
    <property type="protein sequence ID" value="CAG8790957.1"/>
    <property type="molecule type" value="Genomic_DNA"/>
</dbReference>
<dbReference type="OrthoDB" id="2403531at2759"/>
<accession>A0A9N9JP83</accession>
<evidence type="ECO:0000313" key="1">
    <source>
        <dbReference type="EMBL" id="CAG8790957.1"/>
    </source>
</evidence>
<name>A0A9N9JP83_9GLOM</name>
<proteinExistence type="predicted"/>
<comment type="caution">
    <text evidence="1">The sequence shown here is derived from an EMBL/GenBank/DDBJ whole genome shotgun (WGS) entry which is preliminary data.</text>
</comment>
<keyword evidence="2" id="KW-1185">Reference proteome</keyword>
<dbReference type="Proteomes" id="UP000789405">
    <property type="component" value="Unassembled WGS sequence"/>
</dbReference>
<protein>
    <submittedName>
        <fullName evidence="1">19653_t:CDS:1</fullName>
    </submittedName>
</protein>